<dbReference type="InParanoid" id="B4JHW3"/>
<dbReference type="PANTHER" id="PTHR12271">
    <property type="entry name" value="POLY A POLYMERASE CID PAP -RELATED"/>
    <property type="match status" value="1"/>
</dbReference>
<dbReference type="AlphaFoldDB" id="B4JHW3"/>
<dbReference type="Proteomes" id="UP000001070">
    <property type="component" value="Unassembled WGS sequence"/>
</dbReference>
<keyword evidence="4" id="KW-1185">Reference proteome</keyword>
<dbReference type="GO" id="GO:1990817">
    <property type="term" value="F:poly(A) RNA polymerase activity"/>
    <property type="evidence" value="ECO:0007669"/>
    <property type="project" value="UniProtKB-ARBA"/>
</dbReference>
<dbReference type="eggNOG" id="KOG2277">
    <property type="taxonomic scope" value="Eukaryota"/>
</dbReference>
<dbReference type="Gene3D" id="1.10.1410.10">
    <property type="match status" value="1"/>
</dbReference>
<dbReference type="OMA" id="KTWLERC"/>
<feature type="compositionally biased region" description="Basic and acidic residues" evidence="1">
    <location>
        <begin position="202"/>
        <end position="211"/>
    </location>
</feature>
<proteinExistence type="predicted"/>
<dbReference type="STRING" id="7222.B4JHW3"/>
<dbReference type="OrthoDB" id="407432at2759"/>
<evidence type="ECO:0000259" key="2">
    <source>
        <dbReference type="Pfam" id="PF22600"/>
    </source>
</evidence>
<feature type="domain" description="Poly(A) RNA polymerase mitochondrial-like central palm" evidence="2">
    <location>
        <begin position="254"/>
        <end position="373"/>
    </location>
</feature>
<dbReference type="GO" id="GO:0050265">
    <property type="term" value="F:RNA uridylyltransferase activity"/>
    <property type="evidence" value="ECO:0007669"/>
    <property type="project" value="TreeGrafter"/>
</dbReference>
<dbReference type="PhylomeDB" id="B4JHW3"/>
<name>B4JHW3_DROGR</name>
<protein>
    <submittedName>
        <fullName evidence="3">GH18593</fullName>
    </submittedName>
</protein>
<dbReference type="GO" id="GO:0031123">
    <property type="term" value="P:RNA 3'-end processing"/>
    <property type="evidence" value="ECO:0007669"/>
    <property type="project" value="TreeGrafter"/>
</dbReference>
<dbReference type="CDD" id="cd05402">
    <property type="entry name" value="NT_PAP_TUTase"/>
    <property type="match status" value="1"/>
</dbReference>
<feature type="compositionally biased region" description="Polar residues" evidence="1">
    <location>
        <begin position="186"/>
        <end position="201"/>
    </location>
</feature>
<dbReference type="GO" id="GO:0046872">
    <property type="term" value="F:metal ion binding"/>
    <property type="evidence" value="ECO:0007669"/>
    <property type="project" value="UniProtKB-KW"/>
</dbReference>
<dbReference type="Pfam" id="PF22600">
    <property type="entry name" value="MTPAP-like_central"/>
    <property type="match status" value="1"/>
</dbReference>
<evidence type="ECO:0000313" key="3">
    <source>
        <dbReference type="EMBL" id="EDV92871.1"/>
    </source>
</evidence>
<dbReference type="PANTHER" id="PTHR12271:SF66">
    <property type="entry name" value="TERMINAL URIDYLYLTRANSFERASE TAILOR"/>
    <property type="match status" value="1"/>
</dbReference>
<sequence>MVIEDIESFWVDKRAYNDAERQFYEGISKSSRPTTEPNRVVGTVAAAATKKAKNRKAMTENQHQQDKNFLYLNPLTLEANFFLETLEAVSNKSQVQLDPQLTNLLERIVVGIEKYLDKKPTYIMSNGVAGGGVGVAFVPPNDLLKIRRTFSCTGCSHRILGTTIANAVTHLVEQHPNPHPNGHNPTVNQNDASNVQRPTHTTKQEGRRAEEKARSIMTQQLPKKAKGLVLGNVANFFKDKYQVADKLKVIPVYFDIEQDLCKLIAPIFPTKSVRIYRFGSRITGIGTSSSDLDVFVDIGNSFYIFENRASNETLAKLKMLRTAFCASNEWRIINVVEQARVPIIKTRHLASGIECDICLNSLGFCNTNLLKYIFETLPLAQYMCIYAKTWLERCKLTEQISNYSMALMVIYFLQVKQQLPSVAQLQNELSASAKQLVGPWIANFVQKKLDDVGVQRVDVTTQVIREHLRELFEFYATFDFERQMICPYFGKKYTLISKILKDMPKRYVNYAIQNPNSGLQLSKPMVVQDPIQLNHNVTKAVTKYGLQTFVVFCTQTAALLAEPAPN</sequence>
<dbReference type="EMBL" id="CH916369">
    <property type="protein sequence ID" value="EDV92871.1"/>
    <property type="molecule type" value="Genomic_DNA"/>
</dbReference>
<dbReference type="Gene3D" id="3.30.460.10">
    <property type="entry name" value="Beta Polymerase, domain 2"/>
    <property type="match status" value="1"/>
</dbReference>
<accession>B4JHW3</accession>
<dbReference type="FunCoup" id="B4JHW3">
    <property type="interactions" value="501"/>
</dbReference>
<dbReference type="SUPFAM" id="SSF81631">
    <property type="entry name" value="PAP/OAS1 substrate-binding domain"/>
    <property type="match status" value="1"/>
</dbReference>
<gene>
    <name evidence="3" type="primary">Dgri\GH18593</name>
    <name evidence="3" type="ORF">Dgri_GH18593</name>
</gene>
<dbReference type="InterPro" id="IPR054708">
    <property type="entry name" value="MTPAP-like_central"/>
</dbReference>
<evidence type="ECO:0000256" key="1">
    <source>
        <dbReference type="SAM" id="MobiDB-lite"/>
    </source>
</evidence>
<dbReference type="SUPFAM" id="SSF81301">
    <property type="entry name" value="Nucleotidyltransferase"/>
    <property type="match status" value="1"/>
</dbReference>
<reference evidence="3 4" key="1">
    <citation type="journal article" date="2007" name="Nature">
        <title>Evolution of genes and genomes on the Drosophila phylogeny.</title>
        <authorList>
            <consortium name="Drosophila 12 Genomes Consortium"/>
            <person name="Clark A.G."/>
            <person name="Eisen M.B."/>
            <person name="Smith D.R."/>
            <person name="Bergman C.M."/>
            <person name="Oliver B."/>
            <person name="Markow T.A."/>
            <person name="Kaufman T.C."/>
            <person name="Kellis M."/>
            <person name="Gelbart W."/>
            <person name="Iyer V.N."/>
            <person name="Pollard D.A."/>
            <person name="Sackton T.B."/>
            <person name="Larracuente A.M."/>
            <person name="Singh N.D."/>
            <person name="Abad J.P."/>
            <person name="Abt D.N."/>
            <person name="Adryan B."/>
            <person name="Aguade M."/>
            <person name="Akashi H."/>
            <person name="Anderson W.W."/>
            <person name="Aquadro C.F."/>
            <person name="Ardell D.H."/>
            <person name="Arguello R."/>
            <person name="Artieri C.G."/>
            <person name="Barbash D.A."/>
            <person name="Barker D."/>
            <person name="Barsanti P."/>
            <person name="Batterham P."/>
            <person name="Batzoglou S."/>
            <person name="Begun D."/>
            <person name="Bhutkar A."/>
            <person name="Blanco E."/>
            <person name="Bosak S.A."/>
            <person name="Bradley R.K."/>
            <person name="Brand A.D."/>
            <person name="Brent M.R."/>
            <person name="Brooks A.N."/>
            <person name="Brown R.H."/>
            <person name="Butlin R.K."/>
            <person name="Caggese C."/>
            <person name="Calvi B.R."/>
            <person name="Bernardo de Carvalho A."/>
            <person name="Caspi A."/>
            <person name="Castrezana S."/>
            <person name="Celniker S.E."/>
            <person name="Chang J.L."/>
            <person name="Chapple C."/>
            <person name="Chatterji S."/>
            <person name="Chinwalla A."/>
            <person name="Civetta A."/>
            <person name="Clifton S.W."/>
            <person name="Comeron J.M."/>
            <person name="Costello J.C."/>
            <person name="Coyne J.A."/>
            <person name="Daub J."/>
            <person name="David R.G."/>
            <person name="Delcher A.L."/>
            <person name="Delehaunty K."/>
            <person name="Do C.B."/>
            <person name="Ebling H."/>
            <person name="Edwards K."/>
            <person name="Eickbush T."/>
            <person name="Evans J.D."/>
            <person name="Filipski A."/>
            <person name="Findeiss S."/>
            <person name="Freyhult E."/>
            <person name="Fulton L."/>
            <person name="Fulton R."/>
            <person name="Garcia A.C."/>
            <person name="Gardiner A."/>
            <person name="Garfield D.A."/>
            <person name="Garvin B.E."/>
            <person name="Gibson G."/>
            <person name="Gilbert D."/>
            <person name="Gnerre S."/>
            <person name="Godfrey J."/>
            <person name="Good R."/>
            <person name="Gotea V."/>
            <person name="Gravely B."/>
            <person name="Greenberg A.J."/>
            <person name="Griffiths-Jones S."/>
            <person name="Gross S."/>
            <person name="Guigo R."/>
            <person name="Gustafson E.A."/>
            <person name="Haerty W."/>
            <person name="Hahn M.W."/>
            <person name="Halligan D.L."/>
            <person name="Halpern A.L."/>
            <person name="Halter G.M."/>
            <person name="Han M.V."/>
            <person name="Heger A."/>
            <person name="Hillier L."/>
            <person name="Hinrichs A.S."/>
            <person name="Holmes I."/>
            <person name="Hoskins R.A."/>
            <person name="Hubisz M.J."/>
            <person name="Hultmark D."/>
            <person name="Huntley M.A."/>
            <person name="Jaffe D.B."/>
            <person name="Jagadeeshan S."/>
            <person name="Jeck W.R."/>
            <person name="Johnson J."/>
            <person name="Jones C.D."/>
            <person name="Jordan W.C."/>
            <person name="Karpen G.H."/>
            <person name="Kataoka E."/>
            <person name="Keightley P.D."/>
            <person name="Kheradpour P."/>
            <person name="Kirkness E.F."/>
            <person name="Koerich L.B."/>
            <person name="Kristiansen K."/>
            <person name="Kudrna D."/>
            <person name="Kulathinal R.J."/>
            <person name="Kumar S."/>
            <person name="Kwok R."/>
            <person name="Lander E."/>
            <person name="Langley C.H."/>
            <person name="Lapoint R."/>
            <person name="Lazzaro B.P."/>
            <person name="Lee S.J."/>
            <person name="Levesque L."/>
            <person name="Li R."/>
            <person name="Lin C.F."/>
            <person name="Lin M.F."/>
            <person name="Lindblad-Toh K."/>
            <person name="Llopart A."/>
            <person name="Long M."/>
            <person name="Low L."/>
            <person name="Lozovsky E."/>
            <person name="Lu J."/>
            <person name="Luo M."/>
            <person name="Machado C.A."/>
            <person name="Makalowski W."/>
            <person name="Marzo M."/>
            <person name="Matsuda M."/>
            <person name="Matzkin L."/>
            <person name="McAllister B."/>
            <person name="McBride C.S."/>
            <person name="McKernan B."/>
            <person name="McKernan K."/>
            <person name="Mendez-Lago M."/>
            <person name="Minx P."/>
            <person name="Mollenhauer M.U."/>
            <person name="Montooth K."/>
            <person name="Mount S.M."/>
            <person name="Mu X."/>
            <person name="Myers E."/>
            <person name="Negre B."/>
            <person name="Newfeld S."/>
            <person name="Nielsen R."/>
            <person name="Noor M.A."/>
            <person name="O'Grady P."/>
            <person name="Pachter L."/>
            <person name="Papaceit M."/>
            <person name="Parisi M.J."/>
            <person name="Parisi M."/>
            <person name="Parts L."/>
            <person name="Pedersen J.S."/>
            <person name="Pesole G."/>
            <person name="Phillippy A.M."/>
            <person name="Ponting C.P."/>
            <person name="Pop M."/>
            <person name="Porcelli D."/>
            <person name="Powell J.R."/>
            <person name="Prohaska S."/>
            <person name="Pruitt K."/>
            <person name="Puig M."/>
            <person name="Quesneville H."/>
            <person name="Ram K.R."/>
            <person name="Rand D."/>
            <person name="Rasmussen M.D."/>
            <person name="Reed L.K."/>
            <person name="Reenan R."/>
            <person name="Reily A."/>
            <person name="Remington K.A."/>
            <person name="Rieger T.T."/>
            <person name="Ritchie M.G."/>
            <person name="Robin C."/>
            <person name="Rogers Y.H."/>
            <person name="Rohde C."/>
            <person name="Rozas J."/>
            <person name="Rubenfield M.J."/>
            <person name="Ruiz A."/>
            <person name="Russo S."/>
            <person name="Salzberg S.L."/>
            <person name="Sanchez-Gracia A."/>
            <person name="Saranga D.J."/>
            <person name="Sato H."/>
            <person name="Schaeffer S.W."/>
            <person name="Schatz M.C."/>
            <person name="Schlenke T."/>
            <person name="Schwartz R."/>
            <person name="Segarra C."/>
            <person name="Singh R.S."/>
            <person name="Sirot L."/>
            <person name="Sirota M."/>
            <person name="Sisneros N.B."/>
            <person name="Smith C.D."/>
            <person name="Smith T.F."/>
            <person name="Spieth J."/>
            <person name="Stage D.E."/>
            <person name="Stark A."/>
            <person name="Stephan W."/>
            <person name="Strausberg R.L."/>
            <person name="Strempel S."/>
            <person name="Sturgill D."/>
            <person name="Sutton G."/>
            <person name="Sutton G.G."/>
            <person name="Tao W."/>
            <person name="Teichmann S."/>
            <person name="Tobari Y.N."/>
            <person name="Tomimura Y."/>
            <person name="Tsolas J.M."/>
            <person name="Valente V.L."/>
            <person name="Venter E."/>
            <person name="Venter J.C."/>
            <person name="Vicario S."/>
            <person name="Vieira F.G."/>
            <person name="Vilella A.J."/>
            <person name="Villasante A."/>
            <person name="Walenz B."/>
            <person name="Wang J."/>
            <person name="Wasserman M."/>
            <person name="Watts T."/>
            <person name="Wilson D."/>
            <person name="Wilson R.K."/>
            <person name="Wing R.A."/>
            <person name="Wolfner M.F."/>
            <person name="Wong A."/>
            <person name="Wong G.K."/>
            <person name="Wu C.I."/>
            <person name="Wu G."/>
            <person name="Yamamoto D."/>
            <person name="Yang H.P."/>
            <person name="Yang S.P."/>
            <person name="Yorke J.A."/>
            <person name="Yoshida K."/>
            <person name="Zdobnov E."/>
            <person name="Zhang P."/>
            <person name="Zhang Y."/>
            <person name="Zimin A.V."/>
            <person name="Baldwin J."/>
            <person name="Abdouelleil A."/>
            <person name="Abdulkadir J."/>
            <person name="Abebe A."/>
            <person name="Abera B."/>
            <person name="Abreu J."/>
            <person name="Acer S.C."/>
            <person name="Aftuck L."/>
            <person name="Alexander A."/>
            <person name="An P."/>
            <person name="Anderson E."/>
            <person name="Anderson S."/>
            <person name="Arachi H."/>
            <person name="Azer M."/>
            <person name="Bachantsang P."/>
            <person name="Barry A."/>
            <person name="Bayul T."/>
            <person name="Berlin A."/>
            <person name="Bessette D."/>
            <person name="Bloom T."/>
            <person name="Blye J."/>
            <person name="Boguslavskiy L."/>
            <person name="Bonnet C."/>
            <person name="Boukhgalter B."/>
            <person name="Bourzgui I."/>
            <person name="Brown A."/>
            <person name="Cahill P."/>
            <person name="Channer S."/>
            <person name="Cheshatsang Y."/>
            <person name="Chuda L."/>
            <person name="Citroen M."/>
            <person name="Collymore A."/>
            <person name="Cooke P."/>
            <person name="Costello M."/>
            <person name="D'Aco K."/>
            <person name="Daza R."/>
            <person name="De Haan G."/>
            <person name="DeGray S."/>
            <person name="DeMaso C."/>
            <person name="Dhargay N."/>
            <person name="Dooley K."/>
            <person name="Dooley E."/>
            <person name="Doricent M."/>
            <person name="Dorje P."/>
            <person name="Dorjee K."/>
            <person name="Dupes A."/>
            <person name="Elong R."/>
            <person name="Falk J."/>
            <person name="Farina A."/>
            <person name="Faro S."/>
            <person name="Ferguson D."/>
            <person name="Fisher S."/>
            <person name="Foley C.D."/>
            <person name="Franke A."/>
            <person name="Friedrich D."/>
            <person name="Gadbois L."/>
            <person name="Gearin G."/>
            <person name="Gearin C.R."/>
            <person name="Giannoukos G."/>
            <person name="Goode T."/>
            <person name="Graham J."/>
            <person name="Grandbois E."/>
            <person name="Grewal S."/>
            <person name="Gyaltsen K."/>
            <person name="Hafez N."/>
            <person name="Hagos B."/>
            <person name="Hall J."/>
            <person name="Henson C."/>
            <person name="Hollinger A."/>
            <person name="Honan T."/>
            <person name="Huard M.D."/>
            <person name="Hughes L."/>
            <person name="Hurhula B."/>
            <person name="Husby M.E."/>
            <person name="Kamat A."/>
            <person name="Kanga B."/>
            <person name="Kashin S."/>
            <person name="Khazanovich D."/>
            <person name="Kisner P."/>
            <person name="Lance K."/>
            <person name="Lara M."/>
            <person name="Lee W."/>
            <person name="Lennon N."/>
            <person name="Letendre F."/>
            <person name="LeVine R."/>
            <person name="Lipovsky A."/>
            <person name="Liu X."/>
            <person name="Liu J."/>
            <person name="Liu S."/>
            <person name="Lokyitsang T."/>
            <person name="Lokyitsang Y."/>
            <person name="Lubonja R."/>
            <person name="Lui A."/>
            <person name="MacDonald P."/>
            <person name="Magnisalis V."/>
            <person name="Maru K."/>
            <person name="Matthews C."/>
            <person name="McCusker W."/>
            <person name="McDonough S."/>
            <person name="Mehta T."/>
            <person name="Meldrim J."/>
            <person name="Meneus L."/>
            <person name="Mihai O."/>
            <person name="Mihalev A."/>
            <person name="Mihova T."/>
            <person name="Mittelman R."/>
            <person name="Mlenga V."/>
            <person name="Montmayeur A."/>
            <person name="Mulrain L."/>
            <person name="Navidi A."/>
            <person name="Naylor J."/>
            <person name="Negash T."/>
            <person name="Nguyen T."/>
            <person name="Nguyen N."/>
            <person name="Nicol R."/>
            <person name="Norbu C."/>
            <person name="Norbu N."/>
            <person name="Novod N."/>
            <person name="O'Neill B."/>
            <person name="Osman S."/>
            <person name="Markiewicz E."/>
            <person name="Oyono O.L."/>
            <person name="Patti C."/>
            <person name="Phunkhang P."/>
            <person name="Pierre F."/>
            <person name="Priest M."/>
            <person name="Raghuraman S."/>
            <person name="Rege F."/>
            <person name="Reyes R."/>
            <person name="Rise C."/>
            <person name="Rogov P."/>
            <person name="Ross K."/>
            <person name="Ryan E."/>
            <person name="Settipalli S."/>
            <person name="Shea T."/>
            <person name="Sherpa N."/>
            <person name="Shi L."/>
            <person name="Shih D."/>
            <person name="Sparrow T."/>
            <person name="Spaulding J."/>
            <person name="Stalker J."/>
            <person name="Stange-Thomann N."/>
            <person name="Stavropoulos S."/>
            <person name="Stone C."/>
            <person name="Strader C."/>
            <person name="Tesfaye S."/>
            <person name="Thomson T."/>
            <person name="Thoulutsang Y."/>
            <person name="Thoulutsang D."/>
            <person name="Topham K."/>
            <person name="Topping I."/>
            <person name="Tsamla T."/>
            <person name="Vassiliev H."/>
            <person name="Vo A."/>
            <person name="Wangchuk T."/>
            <person name="Wangdi T."/>
            <person name="Weiand M."/>
            <person name="Wilkinson J."/>
            <person name="Wilson A."/>
            <person name="Yadav S."/>
            <person name="Young G."/>
            <person name="Yu Q."/>
            <person name="Zembek L."/>
            <person name="Zhong D."/>
            <person name="Zimmer A."/>
            <person name="Zwirko Z."/>
            <person name="Jaffe D.B."/>
            <person name="Alvarez P."/>
            <person name="Brockman W."/>
            <person name="Butler J."/>
            <person name="Chin C."/>
            <person name="Gnerre S."/>
            <person name="Grabherr M."/>
            <person name="Kleber M."/>
            <person name="Mauceli E."/>
            <person name="MacCallum I."/>
        </authorList>
    </citation>
    <scope>NUCLEOTIDE SEQUENCE [LARGE SCALE GENOMIC DNA]</scope>
    <source>
        <strain evidence="4">Tucson 15287-2541.00</strain>
    </source>
</reference>
<organism evidence="4">
    <name type="scientific">Drosophila grimshawi</name>
    <name type="common">Hawaiian fruit fly</name>
    <name type="synonym">Idiomyia grimshawi</name>
    <dbReference type="NCBI Taxonomy" id="7222"/>
    <lineage>
        <taxon>Eukaryota</taxon>
        <taxon>Metazoa</taxon>
        <taxon>Ecdysozoa</taxon>
        <taxon>Arthropoda</taxon>
        <taxon>Hexapoda</taxon>
        <taxon>Insecta</taxon>
        <taxon>Pterygota</taxon>
        <taxon>Neoptera</taxon>
        <taxon>Endopterygota</taxon>
        <taxon>Diptera</taxon>
        <taxon>Brachycera</taxon>
        <taxon>Muscomorpha</taxon>
        <taxon>Ephydroidea</taxon>
        <taxon>Drosophilidae</taxon>
        <taxon>Drosophila</taxon>
        <taxon>Hawaiian Drosophila</taxon>
    </lineage>
</organism>
<dbReference type="HOGENOM" id="CLU_503698_0_0_1"/>
<feature type="region of interest" description="Disordered" evidence="1">
    <location>
        <begin position="173"/>
        <end position="211"/>
    </location>
</feature>
<dbReference type="InterPro" id="IPR043519">
    <property type="entry name" value="NT_sf"/>
</dbReference>
<evidence type="ECO:0000313" key="4">
    <source>
        <dbReference type="Proteomes" id="UP000001070"/>
    </source>
</evidence>